<name>A0A5P1FCS2_ASPOF</name>
<proteinExistence type="predicted"/>
<reference evidence="2" key="1">
    <citation type="journal article" date="2017" name="Nat. Commun.">
        <title>The asparagus genome sheds light on the origin and evolution of a young Y chromosome.</title>
        <authorList>
            <person name="Harkess A."/>
            <person name="Zhou J."/>
            <person name="Xu C."/>
            <person name="Bowers J.E."/>
            <person name="Van der Hulst R."/>
            <person name="Ayyampalayam S."/>
            <person name="Mercati F."/>
            <person name="Riccardi P."/>
            <person name="McKain M.R."/>
            <person name="Kakrana A."/>
            <person name="Tang H."/>
            <person name="Ray J."/>
            <person name="Groenendijk J."/>
            <person name="Arikit S."/>
            <person name="Mathioni S.M."/>
            <person name="Nakano M."/>
            <person name="Shan H."/>
            <person name="Telgmann-Rauber A."/>
            <person name="Kanno A."/>
            <person name="Yue Z."/>
            <person name="Chen H."/>
            <person name="Li W."/>
            <person name="Chen Y."/>
            <person name="Xu X."/>
            <person name="Zhang Y."/>
            <person name="Luo S."/>
            <person name="Chen H."/>
            <person name="Gao J."/>
            <person name="Mao Z."/>
            <person name="Pires J.C."/>
            <person name="Luo M."/>
            <person name="Kudrna D."/>
            <person name="Wing R.A."/>
            <person name="Meyers B.C."/>
            <person name="Yi K."/>
            <person name="Kong H."/>
            <person name="Lavrijsen P."/>
            <person name="Sunseri F."/>
            <person name="Falavigna A."/>
            <person name="Ye Y."/>
            <person name="Leebens-Mack J.H."/>
            <person name="Chen G."/>
        </authorList>
    </citation>
    <scope>NUCLEOTIDE SEQUENCE [LARGE SCALE GENOMIC DNA]</scope>
    <source>
        <strain evidence="2">cv. DH0086</strain>
    </source>
</reference>
<gene>
    <name evidence="1" type="ORF">A4U43_C03F25110</name>
</gene>
<sequence>MKVESKIRMGTVEMVSDVHEVGTAEGRSRRMLEMVGDVHEIRASKWLSGGFSGRRRKSATSTRAEMVGDVHEIRVNELMDPRSSD</sequence>
<protein>
    <submittedName>
        <fullName evidence="1">Uncharacterized protein</fullName>
    </submittedName>
</protein>
<dbReference type="AlphaFoldDB" id="A0A5P1FCS2"/>
<keyword evidence="2" id="KW-1185">Reference proteome</keyword>
<evidence type="ECO:0000313" key="2">
    <source>
        <dbReference type="Proteomes" id="UP000243459"/>
    </source>
</evidence>
<dbReference type="EMBL" id="CM007383">
    <property type="protein sequence ID" value="ONK76206.1"/>
    <property type="molecule type" value="Genomic_DNA"/>
</dbReference>
<dbReference type="Proteomes" id="UP000243459">
    <property type="component" value="Chromosome 3"/>
</dbReference>
<organism evidence="1 2">
    <name type="scientific">Asparagus officinalis</name>
    <name type="common">Garden asparagus</name>
    <dbReference type="NCBI Taxonomy" id="4686"/>
    <lineage>
        <taxon>Eukaryota</taxon>
        <taxon>Viridiplantae</taxon>
        <taxon>Streptophyta</taxon>
        <taxon>Embryophyta</taxon>
        <taxon>Tracheophyta</taxon>
        <taxon>Spermatophyta</taxon>
        <taxon>Magnoliopsida</taxon>
        <taxon>Liliopsida</taxon>
        <taxon>Asparagales</taxon>
        <taxon>Asparagaceae</taxon>
        <taxon>Asparagoideae</taxon>
        <taxon>Asparagus</taxon>
    </lineage>
</organism>
<accession>A0A5P1FCS2</accession>
<dbReference type="Gramene" id="ONK76206">
    <property type="protein sequence ID" value="ONK76206"/>
    <property type="gene ID" value="A4U43_C03F25110"/>
</dbReference>
<evidence type="ECO:0000313" key="1">
    <source>
        <dbReference type="EMBL" id="ONK76206.1"/>
    </source>
</evidence>